<reference evidence="2 3" key="1">
    <citation type="journal article" date="2019" name="Int. J. Syst. Evol. Microbiol.">
        <title>The Global Catalogue of Microorganisms (GCM) 10K type strain sequencing project: providing services to taxonomists for standard genome sequencing and annotation.</title>
        <authorList>
            <consortium name="The Broad Institute Genomics Platform"/>
            <consortium name="The Broad Institute Genome Sequencing Center for Infectious Disease"/>
            <person name="Wu L."/>
            <person name="Ma J."/>
        </authorList>
    </citation>
    <scope>NUCLEOTIDE SEQUENCE [LARGE SCALE GENOMIC DNA]</scope>
    <source>
        <strain evidence="2 3">JCM 14735</strain>
    </source>
</reference>
<dbReference type="Proteomes" id="UP001501204">
    <property type="component" value="Unassembled WGS sequence"/>
</dbReference>
<evidence type="ECO:0000313" key="2">
    <source>
        <dbReference type="EMBL" id="GAA1767882.1"/>
    </source>
</evidence>
<name>A0ABN2KXM3_9MICC</name>
<protein>
    <submittedName>
        <fullName evidence="2">Uncharacterized protein</fullName>
    </submittedName>
</protein>
<feature type="compositionally biased region" description="Basic and acidic residues" evidence="1">
    <location>
        <begin position="53"/>
        <end position="70"/>
    </location>
</feature>
<accession>A0ABN2KXM3</accession>
<keyword evidence="3" id="KW-1185">Reference proteome</keyword>
<dbReference type="EMBL" id="BAAAOA010000035">
    <property type="protein sequence ID" value="GAA1767882.1"/>
    <property type="molecule type" value="Genomic_DNA"/>
</dbReference>
<feature type="region of interest" description="Disordered" evidence="1">
    <location>
        <begin position="34"/>
        <end position="70"/>
    </location>
</feature>
<gene>
    <name evidence="2" type="ORF">GCM10009767_27830</name>
</gene>
<comment type="caution">
    <text evidence="2">The sequence shown here is derived from an EMBL/GenBank/DDBJ whole genome shotgun (WGS) entry which is preliminary data.</text>
</comment>
<evidence type="ECO:0000256" key="1">
    <source>
        <dbReference type="SAM" id="MobiDB-lite"/>
    </source>
</evidence>
<proteinExistence type="predicted"/>
<evidence type="ECO:0000313" key="3">
    <source>
        <dbReference type="Proteomes" id="UP001501204"/>
    </source>
</evidence>
<sequence>MPAGRSRPGGGPASCGGSWTRALFLLVTKRAVSTAGGPVHQSSRPVRAFPRARKLDGRTRREAPHSQENL</sequence>
<organism evidence="2 3">
    <name type="scientific">Kocuria aegyptia</name>
    <dbReference type="NCBI Taxonomy" id="330943"/>
    <lineage>
        <taxon>Bacteria</taxon>
        <taxon>Bacillati</taxon>
        <taxon>Actinomycetota</taxon>
        <taxon>Actinomycetes</taxon>
        <taxon>Micrococcales</taxon>
        <taxon>Micrococcaceae</taxon>
        <taxon>Kocuria</taxon>
    </lineage>
</organism>